<gene>
    <name evidence="13" type="ORF">COEREDRAFT_44751</name>
</gene>
<dbReference type="STRING" id="763665.A0A2G5B9K2"/>
<feature type="region of interest" description="Disordered" evidence="8">
    <location>
        <begin position="983"/>
        <end position="1004"/>
    </location>
</feature>
<dbReference type="GO" id="GO:0006508">
    <property type="term" value="P:proteolysis"/>
    <property type="evidence" value="ECO:0007669"/>
    <property type="project" value="UniProtKB-KW"/>
</dbReference>
<feature type="domain" description="Peptidase M16 middle/third" evidence="11">
    <location>
        <begin position="368"/>
        <end position="626"/>
    </location>
</feature>
<dbReference type="GO" id="GO:0046872">
    <property type="term" value="F:metal ion binding"/>
    <property type="evidence" value="ECO:0007669"/>
    <property type="project" value="UniProtKB-KW"/>
</dbReference>
<comment type="cofactor">
    <cofactor evidence="1">
        <name>Zn(2+)</name>
        <dbReference type="ChEBI" id="CHEBI:29105"/>
    </cofactor>
</comment>
<evidence type="ECO:0000313" key="14">
    <source>
        <dbReference type="Proteomes" id="UP000242474"/>
    </source>
</evidence>
<feature type="domain" description="Coenzyme PQQ synthesis protein F-like C-terminal lobe" evidence="12">
    <location>
        <begin position="762"/>
        <end position="861"/>
    </location>
</feature>
<reference evidence="13 14" key="1">
    <citation type="journal article" date="2015" name="Genome Biol. Evol.">
        <title>Phylogenomic analyses indicate that early fungi evolved digesting cell walls of algal ancestors of land plants.</title>
        <authorList>
            <person name="Chang Y."/>
            <person name="Wang S."/>
            <person name="Sekimoto S."/>
            <person name="Aerts A.L."/>
            <person name="Choi C."/>
            <person name="Clum A."/>
            <person name="LaButti K.M."/>
            <person name="Lindquist E.A."/>
            <person name="Yee Ngan C."/>
            <person name="Ohm R.A."/>
            <person name="Salamov A.A."/>
            <person name="Grigoriev I.V."/>
            <person name="Spatafora J.W."/>
            <person name="Berbee M.L."/>
        </authorList>
    </citation>
    <scope>NUCLEOTIDE SEQUENCE [LARGE SCALE GENOMIC DNA]</scope>
    <source>
        <strain evidence="13 14">NRRL 1564</strain>
    </source>
</reference>
<dbReference type="FunFam" id="3.30.830.10:FF:000012">
    <property type="entry name" value="Protease 3"/>
    <property type="match status" value="1"/>
</dbReference>
<dbReference type="InterPro" id="IPR011765">
    <property type="entry name" value="Pept_M16_N"/>
</dbReference>
<name>A0A2G5B9K2_COERN</name>
<evidence type="ECO:0000256" key="4">
    <source>
        <dbReference type="ARBA" id="ARBA00022723"/>
    </source>
</evidence>
<proteinExistence type="inferred from homology"/>
<dbReference type="PANTHER" id="PTHR43690">
    <property type="entry name" value="NARDILYSIN"/>
    <property type="match status" value="1"/>
</dbReference>
<protein>
    <submittedName>
        <fullName evidence="13">LuxS/MPP-like metallohydrolase</fullName>
    </submittedName>
</protein>
<evidence type="ECO:0000259" key="9">
    <source>
        <dbReference type="Pfam" id="PF00675"/>
    </source>
</evidence>
<evidence type="ECO:0000256" key="2">
    <source>
        <dbReference type="ARBA" id="ARBA00007261"/>
    </source>
</evidence>
<dbReference type="InterPro" id="IPR007863">
    <property type="entry name" value="Peptidase_M16_C"/>
</dbReference>
<dbReference type="EMBL" id="KZ303507">
    <property type="protein sequence ID" value="PIA15407.1"/>
    <property type="molecule type" value="Genomic_DNA"/>
</dbReference>
<evidence type="ECO:0000313" key="13">
    <source>
        <dbReference type="EMBL" id="PIA15407.1"/>
    </source>
</evidence>
<evidence type="ECO:0000256" key="1">
    <source>
        <dbReference type="ARBA" id="ARBA00001947"/>
    </source>
</evidence>
<keyword evidence="5 13" id="KW-0378">Hydrolase</keyword>
<evidence type="ECO:0000259" key="12">
    <source>
        <dbReference type="Pfam" id="PF22456"/>
    </source>
</evidence>
<dbReference type="AlphaFoldDB" id="A0A2G5B9K2"/>
<dbReference type="Pfam" id="PF16187">
    <property type="entry name" value="Peptidase_M16_M"/>
    <property type="match status" value="1"/>
</dbReference>
<keyword evidence="7" id="KW-0482">Metalloprotease</keyword>
<dbReference type="Pfam" id="PF05193">
    <property type="entry name" value="Peptidase_M16_C"/>
    <property type="match status" value="1"/>
</dbReference>
<dbReference type="SUPFAM" id="SSF63411">
    <property type="entry name" value="LuxS/MPP-like metallohydrolase"/>
    <property type="match status" value="4"/>
</dbReference>
<accession>A0A2G5B9K2</accession>
<feature type="domain" description="Peptidase M16 C-terminal" evidence="10">
    <location>
        <begin position="186"/>
        <end position="360"/>
    </location>
</feature>
<keyword evidence="3" id="KW-0645">Protease</keyword>
<evidence type="ECO:0000256" key="5">
    <source>
        <dbReference type="ARBA" id="ARBA00022801"/>
    </source>
</evidence>
<dbReference type="InterPro" id="IPR050626">
    <property type="entry name" value="Peptidase_M16"/>
</dbReference>
<dbReference type="Gene3D" id="3.30.830.10">
    <property type="entry name" value="Metalloenzyme, LuxS/M16 peptidase-like"/>
    <property type="match status" value="4"/>
</dbReference>
<evidence type="ECO:0000256" key="3">
    <source>
        <dbReference type="ARBA" id="ARBA00022670"/>
    </source>
</evidence>
<dbReference type="PANTHER" id="PTHR43690:SF18">
    <property type="entry name" value="INSULIN-DEGRADING ENZYME-RELATED"/>
    <property type="match status" value="1"/>
</dbReference>
<organism evidence="13 14">
    <name type="scientific">Coemansia reversa (strain ATCC 12441 / NRRL 1564)</name>
    <dbReference type="NCBI Taxonomy" id="763665"/>
    <lineage>
        <taxon>Eukaryota</taxon>
        <taxon>Fungi</taxon>
        <taxon>Fungi incertae sedis</taxon>
        <taxon>Zoopagomycota</taxon>
        <taxon>Kickxellomycotina</taxon>
        <taxon>Kickxellomycetes</taxon>
        <taxon>Kickxellales</taxon>
        <taxon>Kickxellaceae</taxon>
        <taxon>Coemansia</taxon>
    </lineage>
</organism>
<evidence type="ECO:0000259" key="11">
    <source>
        <dbReference type="Pfam" id="PF16187"/>
    </source>
</evidence>
<dbReference type="InterPro" id="IPR054734">
    <property type="entry name" value="PqqF-like_C_4"/>
</dbReference>
<feature type="domain" description="Peptidase M16 N-terminal" evidence="9">
    <location>
        <begin position="25"/>
        <end position="161"/>
    </location>
</feature>
<keyword evidence="6" id="KW-0862">Zinc</keyword>
<feature type="compositionally biased region" description="Polar residues" evidence="8">
    <location>
        <begin position="987"/>
        <end position="1000"/>
    </location>
</feature>
<dbReference type="InterPro" id="IPR011249">
    <property type="entry name" value="Metalloenz_LuxS/M16"/>
</dbReference>
<dbReference type="GO" id="GO:0004222">
    <property type="term" value="F:metalloendopeptidase activity"/>
    <property type="evidence" value="ECO:0007669"/>
    <property type="project" value="UniProtKB-ARBA"/>
</dbReference>
<sequence length="1076" mass="121848">MGLLEKSAMDKCQYRLLRLPNNMVVICISDPDSETAAAALTVGVGSYADPADALGLAHLLEHMLPISSARYPEVEEHSTFIKNNSGSSNAYTDCTETCFYFDIGNEALDGALDRMSDFLINPLLSADAIGREVNVIDSEFQLYLTSDMRRLDRLKSHLSNPNHPHSQFTIGNCKTLGNFNPKMLHKKVVEFYNRYYSADIMKLAIRGNWTLDELTEMAVSRFSAVKSKGITKLTFADHPMTKNELGKVTHFETINFIFNIDLTFPLSDIRAHYKGQAIEYITWLLNHKGSGSLAQYLYSQGLAIYTVAVIRSYEAYAFLDVSISATSKGLEQYDQVVSAIFTYLHMISKSKPQEWIYNEISASYLLEFEYYEQPQPTDHVIKLSRSATNDYIPPEYIVSNGLVISGFNSSLISAFMDLLNPTNYSLFIGAPSHEGVTLSNTEKYYNVHYHVSELPNKLTTDFCQDNSMLNYFHLPKPNDFFTDNFSVPEPTGPRPKLDKTVPTLLKYNDGLELWHKQDDKFYLPKGVIVVEIKSPVINSSPRNWVMFDMLCHCWRYMLTEELYNAKCAGLSYSISGFNTAVNVTVEGFNQKLPLLLERVISNMCQVAAKQSKFNDCLAAIQENLSYIWSNSAIDQGYFWKSKLFLCPAWDATLLEECIDDVKYEMLNNFFHALFDQVHVTMLVTGNFTEQQAMDIALNVQKVIGGQALPACQKPQIRVLQFDPGYYILPRVGISEGNSQNITVVSINLGKYTNVFARITADLLDNLFNKALYTQLRTKEQLGYIVKSFILKYEDGNCVLDIVIQSKSNPIYISLRISEFLRTYRQNLVNLDKSKLATIIKLVIKSKQERLTSISNEASRMWNTIESGEYDFENVREEIECLKTIGKQDIIEMWDTYINSDTAPQYTRTDVHIWPTNSQLPSAAELENYPASVIALQSLLRDSTDSDINLEELDGFVMAASMDGNQEDAYEKLMILYPVLQELEDSPPTDNSDGEGSSSNELDPRTEKIKIGLQMALESAVNPPDYHKHCSVDFANIGMCQTCEGIWVINDIAKFQRTQKLNGLPISATRLIPKYKD</sequence>
<keyword evidence="4" id="KW-0479">Metal-binding</keyword>
<dbReference type="InterPro" id="IPR032632">
    <property type="entry name" value="Peptidase_M16_M"/>
</dbReference>
<comment type="similarity">
    <text evidence="2">Belongs to the peptidase M16 family.</text>
</comment>
<dbReference type="OrthoDB" id="952271at2759"/>
<evidence type="ECO:0000256" key="8">
    <source>
        <dbReference type="SAM" id="MobiDB-lite"/>
    </source>
</evidence>
<evidence type="ECO:0000256" key="7">
    <source>
        <dbReference type="ARBA" id="ARBA00023049"/>
    </source>
</evidence>
<evidence type="ECO:0000259" key="10">
    <source>
        <dbReference type="Pfam" id="PF05193"/>
    </source>
</evidence>
<dbReference type="Proteomes" id="UP000242474">
    <property type="component" value="Unassembled WGS sequence"/>
</dbReference>
<dbReference type="Pfam" id="PF00675">
    <property type="entry name" value="Peptidase_M16"/>
    <property type="match status" value="1"/>
</dbReference>
<keyword evidence="14" id="KW-1185">Reference proteome</keyword>
<dbReference type="Pfam" id="PF22456">
    <property type="entry name" value="PqqF-like_C_4"/>
    <property type="match status" value="1"/>
</dbReference>
<evidence type="ECO:0000256" key="6">
    <source>
        <dbReference type="ARBA" id="ARBA00022833"/>
    </source>
</evidence>